<feature type="domain" description="Protein CPL1-like" evidence="2">
    <location>
        <begin position="277"/>
        <end position="334"/>
    </location>
</feature>
<protein>
    <recommendedName>
        <fullName evidence="2">Protein CPL1-like domain-containing protein</fullName>
    </recommendedName>
</protein>
<feature type="signal peptide" evidence="1">
    <location>
        <begin position="1"/>
        <end position="32"/>
    </location>
</feature>
<dbReference type="InterPro" id="IPR048661">
    <property type="entry name" value="CPL1-like"/>
</dbReference>
<comment type="caution">
    <text evidence="3">The sequence shown here is derived from an EMBL/GenBank/DDBJ whole genome shotgun (WGS) entry which is preliminary data.</text>
</comment>
<dbReference type="EMBL" id="PJQD01000009">
    <property type="protein sequence ID" value="POY75869.1"/>
    <property type="molecule type" value="Genomic_DNA"/>
</dbReference>
<feature type="chain" id="PRO_5015409942" description="Protein CPL1-like domain-containing protein" evidence="1">
    <location>
        <begin position="33"/>
        <end position="338"/>
    </location>
</feature>
<evidence type="ECO:0000256" key="1">
    <source>
        <dbReference type="SAM" id="SignalP"/>
    </source>
</evidence>
<dbReference type="OrthoDB" id="439917at2759"/>
<organism evidence="3 4">
    <name type="scientific">Rhodotorula taiwanensis</name>
    <dbReference type="NCBI Taxonomy" id="741276"/>
    <lineage>
        <taxon>Eukaryota</taxon>
        <taxon>Fungi</taxon>
        <taxon>Dikarya</taxon>
        <taxon>Basidiomycota</taxon>
        <taxon>Pucciniomycotina</taxon>
        <taxon>Microbotryomycetes</taxon>
        <taxon>Sporidiobolales</taxon>
        <taxon>Sporidiobolaceae</taxon>
        <taxon>Rhodotorula</taxon>
    </lineage>
</organism>
<reference evidence="3 4" key="1">
    <citation type="journal article" date="2018" name="Front. Microbiol.">
        <title>Prospects for Fungal Bioremediation of Acidic Radioactive Waste Sites: Characterization and Genome Sequence of Rhodotorula taiwanensis MD1149.</title>
        <authorList>
            <person name="Tkavc R."/>
            <person name="Matrosova V.Y."/>
            <person name="Grichenko O.E."/>
            <person name="Gostincar C."/>
            <person name="Volpe R.P."/>
            <person name="Klimenkova P."/>
            <person name="Gaidamakova E.K."/>
            <person name="Zhou C.E."/>
            <person name="Stewart B.J."/>
            <person name="Lyman M.G."/>
            <person name="Malfatti S.A."/>
            <person name="Rubinfeld B."/>
            <person name="Courtot M."/>
            <person name="Singh J."/>
            <person name="Dalgard C.L."/>
            <person name="Hamilton T."/>
            <person name="Frey K.G."/>
            <person name="Gunde-Cimerman N."/>
            <person name="Dugan L."/>
            <person name="Daly M.J."/>
        </authorList>
    </citation>
    <scope>NUCLEOTIDE SEQUENCE [LARGE SCALE GENOMIC DNA]</scope>
    <source>
        <strain evidence="3 4">MD1149</strain>
    </source>
</reference>
<dbReference type="Proteomes" id="UP000237144">
    <property type="component" value="Unassembled WGS sequence"/>
</dbReference>
<evidence type="ECO:0000259" key="2">
    <source>
        <dbReference type="Pfam" id="PF21671"/>
    </source>
</evidence>
<sequence>MGCQGDRRNSAGMVRPHPDLLLLLLLCFRSEESPRTAPHTCYFLSSLRITTTPLAVIMLASTPNSRASLAVLAVSLLAHRAVAQLGADSGLPGYGRISCTNDDGTPNSAYCGNNPYDLKALCTKEAGTNAYYCGISGGICATNRRNSCDAGGKQACRLFGSQVTGRCVVTTATAFGAVRAHALVVTPGYCNLNFEASNPDNLYSCMSYVGDGGDCSADPDNACQPGLYAWRNRSTGECTCRTTPPPTASQRARTRRQIASLCPASYTACSLSDGAAFECLDTETNLEQCGGCANSDGVDCTGLAGVAAVGCVGGRCEAWACEAGFFLDSESATCHSAL</sequence>
<dbReference type="AlphaFoldDB" id="A0A2S5BGH2"/>
<name>A0A2S5BGH2_9BASI</name>
<dbReference type="PANTHER" id="PTHR35192">
    <property type="entry name" value="PROTEIN, PUTATIVE-RELATED"/>
    <property type="match status" value="1"/>
</dbReference>
<evidence type="ECO:0000313" key="3">
    <source>
        <dbReference type="EMBL" id="POY75869.1"/>
    </source>
</evidence>
<dbReference type="Pfam" id="PF21671">
    <property type="entry name" value="CPL1-like"/>
    <property type="match status" value="1"/>
</dbReference>
<gene>
    <name evidence="3" type="ORF">BMF94_0951</name>
</gene>
<proteinExistence type="predicted"/>
<keyword evidence="4" id="KW-1185">Reference proteome</keyword>
<evidence type="ECO:0000313" key="4">
    <source>
        <dbReference type="Proteomes" id="UP000237144"/>
    </source>
</evidence>
<dbReference type="PANTHER" id="PTHR35192:SF2">
    <property type="entry name" value="APPLE DOMAIN-CONTAINING PROTEIN"/>
    <property type="match status" value="1"/>
</dbReference>
<keyword evidence="1" id="KW-0732">Signal</keyword>
<dbReference type="InterPro" id="IPR038955">
    <property type="entry name" value="PriA/CPL1_fungi"/>
</dbReference>
<accession>A0A2S5BGH2</accession>